<proteinExistence type="predicted"/>
<protein>
    <submittedName>
        <fullName evidence="1">Uncharacterized protein</fullName>
    </submittedName>
</protein>
<gene>
    <name evidence="1" type="ORF">DAPPUDRAFT_330341</name>
</gene>
<evidence type="ECO:0000313" key="1">
    <source>
        <dbReference type="EMBL" id="EFX68135.1"/>
    </source>
</evidence>
<dbReference type="HOGENOM" id="CLU_1130066_0_0_1"/>
<dbReference type="KEGG" id="dpx:DAPPUDRAFT_330341"/>
<keyword evidence="2" id="KW-1185">Reference proteome</keyword>
<sequence>MPNSAGHVKFVMPPIGSIGSGLASYRDLTRTLTDEKGTLYSALSAIVYMESENFPIGILSPNDYPYVTFFNELQRGLGLHYSFVCPLSVCTKVSEIQSVEEANIKKAVAFCENRTVCRNFKINNYLDENPITCSVDSISCLDICRSNERYIEVDVVKEVQVTQCAMYGKGNGWSKKNAFKLIHKLILDDVLQEQLIFREGLKPFCKLHVGKNWQIRKYNFIMHQKDSKTISKKFKRGASEDIQLLE</sequence>
<dbReference type="Gene3D" id="1.10.10.10">
    <property type="entry name" value="Winged helix-like DNA-binding domain superfamily/Winged helix DNA-binding domain"/>
    <property type="match status" value="1"/>
</dbReference>
<dbReference type="InterPro" id="IPR036388">
    <property type="entry name" value="WH-like_DNA-bd_sf"/>
</dbReference>
<accession>E9HJA2</accession>
<dbReference type="Proteomes" id="UP000000305">
    <property type="component" value="Unassembled WGS sequence"/>
</dbReference>
<dbReference type="AlphaFoldDB" id="E9HJA2"/>
<dbReference type="EMBL" id="GL732661">
    <property type="protein sequence ID" value="EFX68135.1"/>
    <property type="molecule type" value="Genomic_DNA"/>
</dbReference>
<name>E9HJA2_DAPPU</name>
<evidence type="ECO:0000313" key="2">
    <source>
        <dbReference type="Proteomes" id="UP000000305"/>
    </source>
</evidence>
<organism evidence="1 2">
    <name type="scientific">Daphnia pulex</name>
    <name type="common">Water flea</name>
    <dbReference type="NCBI Taxonomy" id="6669"/>
    <lineage>
        <taxon>Eukaryota</taxon>
        <taxon>Metazoa</taxon>
        <taxon>Ecdysozoa</taxon>
        <taxon>Arthropoda</taxon>
        <taxon>Crustacea</taxon>
        <taxon>Branchiopoda</taxon>
        <taxon>Diplostraca</taxon>
        <taxon>Cladocera</taxon>
        <taxon>Anomopoda</taxon>
        <taxon>Daphniidae</taxon>
        <taxon>Daphnia</taxon>
    </lineage>
</organism>
<dbReference type="InParanoid" id="E9HJA2"/>
<reference evidence="1 2" key="1">
    <citation type="journal article" date="2011" name="Science">
        <title>The ecoresponsive genome of Daphnia pulex.</title>
        <authorList>
            <person name="Colbourne J.K."/>
            <person name="Pfrender M.E."/>
            <person name="Gilbert D."/>
            <person name="Thomas W.K."/>
            <person name="Tucker A."/>
            <person name="Oakley T.H."/>
            <person name="Tokishita S."/>
            <person name="Aerts A."/>
            <person name="Arnold G.J."/>
            <person name="Basu M.K."/>
            <person name="Bauer D.J."/>
            <person name="Caceres C.E."/>
            <person name="Carmel L."/>
            <person name="Casola C."/>
            <person name="Choi J.H."/>
            <person name="Detter J.C."/>
            <person name="Dong Q."/>
            <person name="Dusheyko S."/>
            <person name="Eads B.D."/>
            <person name="Frohlich T."/>
            <person name="Geiler-Samerotte K.A."/>
            <person name="Gerlach D."/>
            <person name="Hatcher P."/>
            <person name="Jogdeo S."/>
            <person name="Krijgsveld J."/>
            <person name="Kriventseva E.V."/>
            <person name="Kultz D."/>
            <person name="Laforsch C."/>
            <person name="Lindquist E."/>
            <person name="Lopez J."/>
            <person name="Manak J.R."/>
            <person name="Muller J."/>
            <person name="Pangilinan J."/>
            <person name="Patwardhan R.P."/>
            <person name="Pitluck S."/>
            <person name="Pritham E.J."/>
            <person name="Rechtsteiner A."/>
            <person name="Rho M."/>
            <person name="Rogozin I.B."/>
            <person name="Sakarya O."/>
            <person name="Salamov A."/>
            <person name="Schaack S."/>
            <person name="Shapiro H."/>
            <person name="Shiga Y."/>
            <person name="Skalitzky C."/>
            <person name="Smith Z."/>
            <person name="Souvorov A."/>
            <person name="Sung W."/>
            <person name="Tang Z."/>
            <person name="Tsuchiya D."/>
            <person name="Tu H."/>
            <person name="Vos H."/>
            <person name="Wang M."/>
            <person name="Wolf Y.I."/>
            <person name="Yamagata H."/>
            <person name="Yamada T."/>
            <person name="Ye Y."/>
            <person name="Shaw J.R."/>
            <person name="Andrews J."/>
            <person name="Crease T.J."/>
            <person name="Tang H."/>
            <person name="Lucas S.M."/>
            <person name="Robertson H.M."/>
            <person name="Bork P."/>
            <person name="Koonin E.V."/>
            <person name="Zdobnov E.M."/>
            <person name="Grigoriev I.V."/>
            <person name="Lynch M."/>
            <person name="Boore J.L."/>
        </authorList>
    </citation>
    <scope>NUCLEOTIDE SEQUENCE [LARGE SCALE GENOMIC DNA]</scope>
</reference>